<dbReference type="KEGG" id="tee:Tel_08965"/>
<reference evidence="2" key="1">
    <citation type="submission" date="2015-10" db="EMBL/GenBank/DDBJ databases">
        <title>Description of Candidatus Tenderia electrophaga gen. nov, sp. nov., an Uncultivated Electroautotroph from a Biocathode Enrichment.</title>
        <authorList>
            <person name="Eddie B.J."/>
            <person name="Malanoski A.P."/>
            <person name="Wang Z."/>
            <person name="Hall R.J."/>
            <person name="Oh S.D."/>
            <person name="Heiner C."/>
            <person name="Lin B."/>
            <person name="Strycharz-Glaven S.M."/>
        </authorList>
    </citation>
    <scope>NUCLEOTIDE SEQUENCE [LARGE SCALE GENOMIC DNA]</scope>
    <source>
        <strain evidence="2">NRL1</strain>
    </source>
</reference>
<protein>
    <submittedName>
        <fullName evidence="2">Uncharacterized protein</fullName>
    </submittedName>
</protein>
<feature type="region of interest" description="Disordered" evidence="1">
    <location>
        <begin position="1"/>
        <end position="31"/>
    </location>
</feature>
<dbReference type="AlphaFoldDB" id="A0A0S2TDP5"/>
<gene>
    <name evidence="2" type="ORF">Tel_08965</name>
</gene>
<accession>A0A0S2TDP5</accession>
<proteinExistence type="predicted"/>
<dbReference type="EMBL" id="CP013099">
    <property type="protein sequence ID" value="ALP53275.1"/>
    <property type="molecule type" value="Genomic_DNA"/>
</dbReference>
<evidence type="ECO:0000313" key="2">
    <source>
        <dbReference type="EMBL" id="ALP53275.1"/>
    </source>
</evidence>
<name>A0A0S2TDP5_9GAMM</name>
<organism evidence="2 3">
    <name type="scientific">Candidatus Tenderia electrophaga</name>
    <dbReference type="NCBI Taxonomy" id="1748243"/>
    <lineage>
        <taxon>Bacteria</taxon>
        <taxon>Pseudomonadati</taxon>
        <taxon>Pseudomonadota</taxon>
        <taxon>Gammaproteobacteria</taxon>
        <taxon>Candidatus Tenderiales</taxon>
        <taxon>Candidatus Tenderiaceae</taxon>
        <taxon>Candidatus Tenderia</taxon>
    </lineage>
</organism>
<dbReference type="Proteomes" id="UP000055136">
    <property type="component" value="Chromosome"/>
</dbReference>
<keyword evidence="3" id="KW-1185">Reference proteome</keyword>
<evidence type="ECO:0000256" key="1">
    <source>
        <dbReference type="SAM" id="MobiDB-lite"/>
    </source>
</evidence>
<evidence type="ECO:0000313" key="3">
    <source>
        <dbReference type="Proteomes" id="UP000055136"/>
    </source>
</evidence>
<sequence>MGAASSAWAQSTWTSTNTNNTTNTNNNVTNAQSFGTNSFSFSSGNMNISQSGATGADSSGFCQFFSFSFGMMQIVQIIQGNSFSQVFGSASDPVEDPCL</sequence>